<sequence>MARCPRGGQLSRTIAYRCETIVGGLNLGTRDVAVTATTDYGVIYGDNVLPPSPLYLRLHMPELLRGTVADIVGGRESSGSVPGLPLAVTVNGAPFDLPVGVQFPRSPVPQQAGEPWVLAGRGEVPFISLASDTRGAVTLGLPATFRLDLSVYTDSDEIPSTVSCTGPSDRLIRSFEIEEQPTEGPTPGPTTEPSTVPTTQFTVEPTTAPTTAPTTGPTSGPVLLAPTVKVGAVCLWRSAVFTVGVSAKGTVPTGTVTVKLGDRTVAKGRVFLGVSILTASNLPKGQHTFSITYSGDGKVAAKTVTKVLRIN</sequence>
<keyword evidence="4" id="KW-1185">Reference proteome</keyword>
<gene>
    <name evidence="3" type="ORF">H9L21_14340</name>
</gene>
<organism evidence="3 4">
    <name type="scientific">Aeromicrobium senzhongii</name>
    <dbReference type="NCBI Taxonomy" id="2663859"/>
    <lineage>
        <taxon>Bacteria</taxon>
        <taxon>Bacillati</taxon>
        <taxon>Actinomycetota</taxon>
        <taxon>Actinomycetes</taxon>
        <taxon>Propionibacteriales</taxon>
        <taxon>Nocardioidaceae</taxon>
        <taxon>Aeromicrobium</taxon>
    </lineage>
</organism>
<feature type="region of interest" description="Disordered" evidence="1">
    <location>
        <begin position="178"/>
        <end position="220"/>
    </location>
</feature>
<protein>
    <submittedName>
        <fullName evidence="3">Ig-like domain repeat protein</fullName>
    </submittedName>
</protein>
<proteinExistence type="predicted"/>
<dbReference type="Proteomes" id="UP000515871">
    <property type="component" value="Chromosome"/>
</dbReference>
<dbReference type="Pfam" id="PF20611">
    <property type="entry name" value="DUF6801"/>
    <property type="match status" value="1"/>
</dbReference>
<dbReference type="EMBL" id="CP060587">
    <property type="protein sequence ID" value="QNL94237.1"/>
    <property type="molecule type" value="Genomic_DNA"/>
</dbReference>
<dbReference type="Gene3D" id="2.60.40.10">
    <property type="entry name" value="Immunoglobulins"/>
    <property type="match status" value="1"/>
</dbReference>
<name>A0ABX6SSK7_9ACTN</name>
<feature type="domain" description="DUF6801" evidence="2">
    <location>
        <begin position="16"/>
        <end position="169"/>
    </location>
</feature>
<accession>A0ABX6SSK7</accession>
<reference evidence="3 4" key="1">
    <citation type="submission" date="2020-08" db="EMBL/GenBank/DDBJ databases">
        <title>Novel species in genus Aeromicrobium.</title>
        <authorList>
            <person name="Zhang G."/>
        </authorList>
    </citation>
    <scope>NUCLEOTIDE SEQUENCE [LARGE SCALE GENOMIC DNA]</scope>
    <source>
        <strain evidence="4">zg-629</strain>
    </source>
</reference>
<evidence type="ECO:0000313" key="3">
    <source>
        <dbReference type="EMBL" id="QNL94237.1"/>
    </source>
</evidence>
<feature type="compositionally biased region" description="Low complexity" evidence="1">
    <location>
        <begin position="191"/>
        <end position="220"/>
    </location>
</feature>
<dbReference type="InterPro" id="IPR013783">
    <property type="entry name" value="Ig-like_fold"/>
</dbReference>
<evidence type="ECO:0000256" key="1">
    <source>
        <dbReference type="SAM" id="MobiDB-lite"/>
    </source>
</evidence>
<dbReference type="InterPro" id="IPR046542">
    <property type="entry name" value="DUF6801"/>
</dbReference>
<evidence type="ECO:0000259" key="2">
    <source>
        <dbReference type="Pfam" id="PF20611"/>
    </source>
</evidence>
<dbReference type="RefSeq" id="WP_187411592.1">
    <property type="nucleotide sequence ID" value="NZ_CP060587.1"/>
</dbReference>
<evidence type="ECO:0000313" key="4">
    <source>
        <dbReference type="Proteomes" id="UP000515871"/>
    </source>
</evidence>